<dbReference type="SUPFAM" id="SSF161098">
    <property type="entry name" value="MetI-like"/>
    <property type="match status" value="1"/>
</dbReference>
<keyword evidence="5 7" id="KW-1133">Transmembrane helix</keyword>
<proteinExistence type="inferred from homology"/>
<feature type="transmembrane region" description="Helical" evidence="7">
    <location>
        <begin position="29"/>
        <end position="55"/>
    </location>
</feature>
<gene>
    <name evidence="9" type="ORF">MAE02_58740</name>
</gene>
<dbReference type="GO" id="GO:0005886">
    <property type="term" value="C:plasma membrane"/>
    <property type="evidence" value="ECO:0007669"/>
    <property type="project" value="UniProtKB-SubCell"/>
</dbReference>
<keyword evidence="3" id="KW-1003">Cell membrane</keyword>
<reference evidence="9 10" key="1">
    <citation type="submission" date="2019-07" db="EMBL/GenBank/DDBJ databases">
        <title>Whole genome shotgun sequence of Microvirga aerophila NBRC 106136.</title>
        <authorList>
            <person name="Hosoyama A."/>
            <person name="Uohara A."/>
            <person name="Ohji S."/>
            <person name="Ichikawa N."/>
        </authorList>
    </citation>
    <scope>NUCLEOTIDE SEQUENCE [LARGE SCALE GENOMIC DNA]</scope>
    <source>
        <strain evidence="9 10">NBRC 106136</strain>
    </source>
</reference>
<evidence type="ECO:0000256" key="7">
    <source>
        <dbReference type="RuleBase" id="RU363032"/>
    </source>
</evidence>
<comment type="caution">
    <text evidence="9">The sequence shown here is derived from an EMBL/GenBank/DDBJ whole genome shotgun (WGS) entry which is preliminary data.</text>
</comment>
<evidence type="ECO:0000256" key="6">
    <source>
        <dbReference type="ARBA" id="ARBA00023136"/>
    </source>
</evidence>
<dbReference type="InterPro" id="IPR035906">
    <property type="entry name" value="MetI-like_sf"/>
</dbReference>
<dbReference type="Proteomes" id="UP000321085">
    <property type="component" value="Unassembled WGS sequence"/>
</dbReference>
<evidence type="ECO:0000313" key="10">
    <source>
        <dbReference type="Proteomes" id="UP000321085"/>
    </source>
</evidence>
<name>A0A512C1S1_9HYPH</name>
<keyword evidence="2 7" id="KW-0813">Transport</keyword>
<evidence type="ECO:0000259" key="8">
    <source>
        <dbReference type="PROSITE" id="PS50928"/>
    </source>
</evidence>
<evidence type="ECO:0000256" key="5">
    <source>
        <dbReference type="ARBA" id="ARBA00022989"/>
    </source>
</evidence>
<feature type="transmembrane region" description="Helical" evidence="7">
    <location>
        <begin position="126"/>
        <end position="145"/>
    </location>
</feature>
<evidence type="ECO:0000256" key="3">
    <source>
        <dbReference type="ARBA" id="ARBA00022475"/>
    </source>
</evidence>
<keyword evidence="10" id="KW-1185">Reference proteome</keyword>
<sequence length="308" mass="34332">MVQTLADQSMVVAKPRALKTSVERQRTRVLLLFLIPGMTYLVLVRIAPALFTIFLSFTDWNLKEGNAPAFVGLQNYVELYHDTAFLSSIGRSVVFTVVATSIELVLGLAIALFINRDLRAKNFTRAALLTPMVITPAVVGLMWYILFHDQIGPFNALLTSLGFAPLRWLSDPDIALISLIITDVWHWTPFMFLLCLSAIQMIPIDLYESAEVDGASKWQQFTEITLPMIKETLLVAVVLRSMEAFEIFAEPFVMTGGGPGTATETISLHIYKAAFLFFDMGQAGAMIVVSIAMLAAVYSIYLRFVRFD</sequence>
<evidence type="ECO:0000313" key="9">
    <source>
        <dbReference type="EMBL" id="GEO18178.1"/>
    </source>
</evidence>
<dbReference type="PROSITE" id="PS50928">
    <property type="entry name" value="ABC_TM1"/>
    <property type="match status" value="1"/>
</dbReference>
<dbReference type="EMBL" id="BJYU01000162">
    <property type="protein sequence ID" value="GEO18178.1"/>
    <property type="molecule type" value="Genomic_DNA"/>
</dbReference>
<evidence type="ECO:0000256" key="2">
    <source>
        <dbReference type="ARBA" id="ARBA00022448"/>
    </source>
</evidence>
<protein>
    <submittedName>
        <fullName evidence="9">ABC transporter permease</fullName>
    </submittedName>
</protein>
<dbReference type="GO" id="GO:0055085">
    <property type="term" value="P:transmembrane transport"/>
    <property type="evidence" value="ECO:0007669"/>
    <property type="project" value="InterPro"/>
</dbReference>
<keyword evidence="6 7" id="KW-0472">Membrane</keyword>
<keyword evidence="4 7" id="KW-0812">Transmembrane</keyword>
<dbReference type="PANTHER" id="PTHR43005">
    <property type="entry name" value="BLR7065 PROTEIN"/>
    <property type="match status" value="1"/>
</dbReference>
<organism evidence="9 10">
    <name type="scientific">Microvirga aerophila</name>
    <dbReference type="NCBI Taxonomy" id="670291"/>
    <lineage>
        <taxon>Bacteria</taxon>
        <taxon>Pseudomonadati</taxon>
        <taxon>Pseudomonadota</taxon>
        <taxon>Alphaproteobacteria</taxon>
        <taxon>Hyphomicrobiales</taxon>
        <taxon>Methylobacteriaceae</taxon>
        <taxon>Microvirga</taxon>
    </lineage>
</organism>
<accession>A0A512C1S1</accession>
<feature type="transmembrane region" description="Helical" evidence="7">
    <location>
        <begin position="283"/>
        <end position="302"/>
    </location>
</feature>
<dbReference type="PANTHER" id="PTHR43005:SF2">
    <property type="entry name" value="INTEGRAL MEMBRANE SUGAR TRANSPORT PROTEIN"/>
    <property type="match status" value="1"/>
</dbReference>
<feature type="domain" description="ABC transmembrane type-1" evidence="8">
    <location>
        <begin position="89"/>
        <end position="299"/>
    </location>
</feature>
<comment type="similarity">
    <text evidence="7">Belongs to the binding-protein-dependent transport system permease family.</text>
</comment>
<feature type="transmembrane region" description="Helical" evidence="7">
    <location>
        <begin position="93"/>
        <end position="114"/>
    </location>
</feature>
<dbReference type="RefSeq" id="WP_147022875.1">
    <property type="nucleotide sequence ID" value="NZ_BJYU01000162.1"/>
</dbReference>
<comment type="subcellular location">
    <subcellularLocation>
        <location evidence="1 7">Cell membrane</location>
        <topology evidence="1 7">Multi-pass membrane protein</topology>
    </subcellularLocation>
</comment>
<evidence type="ECO:0000256" key="4">
    <source>
        <dbReference type="ARBA" id="ARBA00022692"/>
    </source>
</evidence>
<evidence type="ECO:0000256" key="1">
    <source>
        <dbReference type="ARBA" id="ARBA00004651"/>
    </source>
</evidence>
<dbReference type="InterPro" id="IPR000515">
    <property type="entry name" value="MetI-like"/>
</dbReference>
<dbReference type="Gene3D" id="1.10.3720.10">
    <property type="entry name" value="MetI-like"/>
    <property type="match status" value="1"/>
</dbReference>
<dbReference type="AlphaFoldDB" id="A0A512C1S1"/>
<dbReference type="Pfam" id="PF00528">
    <property type="entry name" value="BPD_transp_1"/>
    <property type="match status" value="1"/>
</dbReference>
<dbReference type="CDD" id="cd06261">
    <property type="entry name" value="TM_PBP2"/>
    <property type="match status" value="1"/>
</dbReference>